<gene>
    <name evidence="2" type="ORF">LSALG_LOCUS11747</name>
</gene>
<name>A0AA35VMD7_LACSI</name>
<feature type="region of interest" description="Disordered" evidence="1">
    <location>
        <begin position="1"/>
        <end position="41"/>
    </location>
</feature>
<reference evidence="2" key="1">
    <citation type="submission" date="2023-04" db="EMBL/GenBank/DDBJ databases">
        <authorList>
            <person name="Vijverberg K."/>
            <person name="Xiong W."/>
            <person name="Schranz E."/>
        </authorList>
    </citation>
    <scope>NUCLEOTIDE SEQUENCE</scope>
</reference>
<proteinExistence type="predicted"/>
<dbReference type="Proteomes" id="UP001177003">
    <property type="component" value="Chromosome 2"/>
</dbReference>
<keyword evidence="3" id="KW-1185">Reference proteome</keyword>
<feature type="compositionally biased region" description="Acidic residues" evidence="1">
    <location>
        <begin position="362"/>
        <end position="381"/>
    </location>
</feature>
<evidence type="ECO:0000256" key="1">
    <source>
        <dbReference type="SAM" id="MobiDB-lite"/>
    </source>
</evidence>
<protein>
    <submittedName>
        <fullName evidence="2">Uncharacterized protein</fullName>
    </submittedName>
</protein>
<sequence>MLSPENSGVTHVARSDGGNEPPRRPQKIPTSCESSKQKKTRMNGRNINLERMFDKNKGPLPLEIELTGKQFKFCGDNYQVYIRCVSNSVAKFVPFYYPSWKDVPAKFKNKVYLEVHVRIDSDCASCYKCRKGKLKEHFVAVGGYKDVDIVKRNPPGTQSEKEWGKVIDKLYTNEKWKGKSVKNSENRGKQLYPSSHGSEPYSQKRFKERKVTGKVNYIEGWKKSHYKEGRGWCNMRAQQDWVKIENEYKKMLDEVGGDESKVKQLECLACVLGERRGHTRGVGRKVKNIAPYNISAPSTNNVDLNAFALQLTQQLTQQFNQQMQQMFMSQNPNTKPPPPVQFNIDLSQIQLPNRQVIYNDDTQSDDAQSDDAQSDDDQSTD</sequence>
<feature type="compositionally biased region" description="Polar residues" evidence="1">
    <location>
        <begin position="192"/>
        <end position="201"/>
    </location>
</feature>
<feature type="region of interest" description="Disordered" evidence="1">
    <location>
        <begin position="181"/>
        <end position="206"/>
    </location>
</feature>
<evidence type="ECO:0000313" key="2">
    <source>
        <dbReference type="EMBL" id="CAI9271479.1"/>
    </source>
</evidence>
<feature type="region of interest" description="Disordered" evidence="1">
    <location>
        <begin position="358"/>
        <end position="381"/>
    </location>
</feature>
<organism evidence="2 3">
    <name type="scientific">Lactuca saligna</name>
    <name type="common">Willowleaf lettuce</name>
    <dbReference type="NCBI Taxonomy" id="75948"/>
    <lineage>
        <taxon>Eukaryota</taxon>
        <taxon>Viridiplantae</taxon>
        <taxon>Streptophyta</taxon>
        <taxon>Embryophyta</taxon>
        <taxon>Tracheophyta</taxon>
        <taxon>Spermatophyta</taxon>
        <taxon>Magnoliopsida</taxon>
        <taxon>eudicotyledons</taxon>
        <taxon>Gunneridae</taxon>
        <taxon>Pentapetalae</taxon>
        <taxon>asterids</taxon>
        <taxon>campanulids</taxon>
        <taxon>Asterales</taxon>
        <taxon>Asteraceae</taxon>
        <taxon>Cichorioideae</taxon>
        <taxon>Cichorieae</taxon>
        <taxon>Lactucinae</taxon>
        <taxon>Lactuca</taxon>
    </lineage>
</organism>
<dbReference type="AlphaFoldDB" id="A0AA35VMD7"/>
<evidence type="ECO:0000313" key="3">
    <source>
        <dbReference type="Proteomes" id="UP001177003"/>
    </source>
</evidence>
<dbReference type="EMBL" id="OX465078">
    <property type="protein sequence ID" value="CAI9271479.1"/>
    <property type="molecule type" value="Genomic_DNA"/>
</dbReference>
<accession>A0AA35VMD7</accession>